<dbReference type="Proteomes" id="UP000177870">
    <property type="component" value="Chromosome"/>
</dbReference>
<keyword evidence="3" id="KW-0804">Transcription</keyword>
<dbReference type="PRINTS" id="PR00598">
    <property type="entry name" value="HTHMARR"/>
</dbReference>
<dbReference type="PROSITE" id="PS50995">
    <property type="entry name" value="HTH_MARR_2"/>
    <property type="match status" value="1"/>
</dbReference>
<evidence type="ECO:0000256" key="2">
    <source>
        <dbReference type="ARBA" id="ARBA00023125"/>
    </source>
</evidence>
<protein>
    <submittedName>
        <fullName evidence="5">MarR family transcriptional regulator</fullName>
    </submittedName>
</protein>
<dbReference type="PROSITE" id="PS01117">
    <property type="entry name" value="HTH_MARR_1"/>
    <property type="match status" value="1"/>
</dbReference>
<accession>A0A1D8TL28</accession>
<dbReference type="RefSeq" id="WP_070390857.1">
    <property type="nucleotide sequence ID" value="NZ_CP017599.1"/>
</dbReference>
<evidence type="ECO:0000256" key="1">
    <source>
        <dbReference type="ARBA" id="ARBA00023015"/>
    </source>
</evidence>
<dbReference type="OrthoDB" id="162531at2"/>
<organism evidence="5 6">
    <name type="scientific">Moorena producens PAL-8-15-08-1</name>
    <dbReference type="NCBI Taxonomy" id="1458985"/>
    <lineage>
        <taxon>Bacteria</taxon>
        <taxon>Bacillati</taxon>
        <taxon>Cyanobacteriota</taxon>
        <taxon>Cyanophyceae</taxon>
        <taxon>Coleofasciculales</taxon>
        <taxon>Coleofasciculaceae</taxon>
        <taxon>Moorena</taxon>
    </lineage>
</organism>
<reference evidence="6" key="1">
    <citation type="submission" date="2016-10" db="EMBL/GenBank/DDBJ databases">
        <title>Comparative genomics uncovers the prolific and rare metabolic potential of the cyanobacterial genus Moorea.</title>
        <authorList>
            <person name="Leao T."/>
            <person name="Castelao G."/>
            <person name="Korobeynikov A."/>
            <person name="Monroe E.A."/>
            <person name="Podell S."/>
            <person name="Glukhov E."/>
            <person name="Allen E."/>
            <person name="Gerwick W.H."/>
            <person name="Gerwick L."/>
        </authorList>
    </citation>
    <scope>NUCLEOTIDE SEQUENCE [LARGE SCALE GENOMIC DNA]</scope>
    <source>
        <strain evidence="6">PAL-8-15-08-1</strain>
    </source>
</reference>
<dbReference type="GO" id="GO:0003677">
    <property type="term" value="F:DNA binding"/>
    <property type="evidence" value="ECO:0007669"/>
    <property type="project" value="UniProtKB-KW"/>
</dbReference>
<keyword evidence="1" id="KW-0805">Transcription regulation</keyword>
<proteinExistence type="predicted"/>
<dbReference type="InterPro" id="IPR036388">
    <property type="entry name" value="WH-like_DNA-bd_sf"/>
</dbReference>
<evidence type="ECO:0000313" key="5">
    <source>
        <dbReference type="EMBL" id="AOW98347.1"/>
    </source>
</evidence>
<evidence type="ECO:0000313" key="6">
    <source>
        <dbReference type="Proteomes" id="UP000177870"/>
    </source>
</evidence>
<name>A0A1D8TL28_9CYAN</name>
<dbReference type="PANTHER" id="PTHR33164">
    <property type="entry name" value="TRANSCRIPTIONAL REGULATOR, MARR FAMILY"/>
    <property type="match status" value="1"/>
</dbReference>
<dbReference type="InterPro" id="IPR036390">
    <property type="entry name" value="WH_DNA-bd_sf"/>
</dbReference>
<dbReference type="EMBL" id="CP017599">
    <property type="protein sequence ID" value="AOW98347.1"/>
    <property type="molecule type" value="Genomic_DNA"/>
</dbReference>
<dbReference type="Gene3D" id="1.10.10.10">
    <property type="entry name" value="Winged helix-like DNA-binding domain superfamily/Winged helix DNA-binding domain"/>
    <property type="match status" value="1"/>
</dbReference>
<dbReference type="KEGG" id="mpro:BJP34_01805"/>
<gene>
    <name evidence="5" type="ORF">BJP34_01805</name>
</gene>
<dbReference type="STRING" id="1458985.BJP34_01805"/>
<dbReference type="InterPro" id="IPR039422">
    <property type="entry name" value="MarR/SlyA-like"/>
</dbReference>
<dbReference type="Pfam" id="PF01047">
    <property type="entry name" value="MarR"/>
    <property type="match status" value="1"/>
</dbReference>
<dbReference type="GO" id="GO:0003700">
    <property type="term" value="F:DNA-binding transcription factor activity"/>
    <property type="evidence" value="ECO:0007669"/>
    <property type="project" value="InterPro"/>
</dbReference>
<evidence type="ECO:0000256" key="3">
    <source>
        <dbReference type="ARBA" id="ARBA00023163"/>
    </source>
</evidence>
<dbReference type="SUPFAM" id="SSF46785">
    <property type="entry name" value="Winged helix' DNA-binding domain"/>
    <property type="match status" value="1"/>
</dbReference>
<dbReference type="GO" id="GO:0006950">
    <property type="term" value="P:response to stress"/>
    <property type="evidence" value="ECO:0007669"/>
    <property type="project" value="TreeGrafter"/>
</dbReference>
<sequence length="175" mass="19666">MFTKRDLPSEQELLNMARQYPELDIASVFTCLSFLKTTTEIYEAIDTHMGRYELSIGKFTVLMLLHKAGSLGLTPSECAQQAGVTRGTITGLLDGLERQGLVKRQPHPDDRRMLMVQLTPNGWQFLKQMLPDHFNRVTGLMAHLTGAEKKTFVKLLAKLRAGTPAMQSAEFQLTQ</sequence>
<evidence type="ECO:0000259" key="4">
    <source>
        <dbReference type="PROSITE" id="PS50995"/>
    </source>
</evidence>
<dbReference type="AlphaFoldDB" id="A0A1D8TL28"/>
<dbReference type="InterPro" id="IPR023187">
    <property type="entry name" value="Tscrpt_reg_MarR-type_CS"/>
</dbReference>
<dbReference type="SMART" id="SM00347">
    <property type="entry name" value="HTH_MARR"/>
    <property type="match status" value="1"/>
</dbReference>
<feature type="domain" description="HTH marR-type" evidence="4">
    <location>
        <begin position="6"/>
        <end position="161"/>
    </location>
</feature>
<dbReference type="PANTHER" id="PTHR33164:SF43">
    <property type="entry name" value="HTH-TYPE TRANSCRIPTIONAL REPRESSOR YETL"/>
    <property type="match status" value="1"/>
</dbReference>
<dbReference type="InterPro" id="IPR000835">
    <property type="entry name" value="HTH_MarR-typ"/>
</dbReference>
<keyword evidence="2" id="KW-0238">DNA-binding</keyword>